<dbReference type="Gene3D" id="3.30.420.10">
    <property type="entry name" value="Ribonuclease H-like superfamily/Ribonuclease H"/>
    <property type="match status" value="1"/>
</dbReference>
<dbReference type="GO" id="GO:0003676">
    <property type="term" value="F:nucleic acid binding"/>
    <property type="evidence" value="ECO:0007669"/>
    <property type="project" value="InterPro"/>
</dbReference>
<dbReference type="PROSITE" id="PS50994">
    <property type="entry name" value="INTEGRASE"/>
    <property type="match status" value="1"/>
</dbReference>
<sequence length="321" mass="36152">MELGVEAGDGGVRVAFRRNHSFPFVVVVDAIAANHVDLAEENRGWPAGDAGGRRAAVRLFLLVMQAVGGHRQLEGTVCGKALSARVMQVAPRFGLLLVLEGCRPEYRCGAVDDRVVHAVLPSISDIHCEVPELREDNFMLWNERVLLQLGCMDIDYAIRKYEPPKITDTSTPDEILLYERWEKYNHLIVMYIKTKISADKALVSTLIMKFTSLKLTDIKGVREHIMEMRDIVAQLKKLEGMQNQKEATLDAFKVFKAEVEKQCGKQIKIVRSDRGGEYYGRYMEDGQELGPFAKFLQEHGIVAQYTMPGSPDQNGVAKRRN</sequence>
<name>A0A438INC7_VITVI</name>
<reference evidence="2 3" key="1">
    <citation type="journal article" date="2018" name="PLoS Genet.">
        <title>Population sequencing reveals clonal diversity and ancestral inbreeding in the grapevine cultivar Chardonnay.</title>
        <authorList>
            <person name="Roach M.J."/>
            <person name="Johnson D.L."/>
            <person name="Bohlmann J."/>
            <person name="van Vuuren H.J."/>
            <person name="Jones S.J."/>
            <person name="Pretorius I.S."/>
            <person name="Schmidt S.A."/>
            <person name="Borneman A.R."/>
        </authorList>
    </citation>
    <scope>NUCLEOTIDE SEQUENCE [LARGE SCALE GENOMIC DNA]</scope>
    <source>
        <strain evidence="3">cv. Chardonnay</strain>
        <tissue evidence="2">Leaf</tissue>
    </source>
</reference>
<dbReference type="InterPro" id="IPR036397">
    <property type="entry name" value="RNaseH_sf"/>
</dbReference>
<dbReference type="AlphaFoldDB" id="A0A438INC7"/>
<comment type="caution">
    <text evidence="2">The sequence shown here is derived from an EMBL/GenBank/DDBJ whole genome shotgun (WGS) entry which is preliminary data.</text>
</comment>
<evidence type="ECO:0000313" key="3">
    <source>
        <dbReference type="Proteomes" id="UP000288805"/>
    </source>
</evidence>
<dbReference type="Proteomes" id="UP000288805">
    <property type="component" value="Unassembled WGS sequence"/>
</dbReference>
<feature type="domain" description="Integrase catalytic" evidence="1">
    <location>
        <begin position="168"/>
        <end position="321"/>
    </location>
</feature>
<dbReference type="InterPro" id="IPR039537">
    <property type="entry name" value="Retrotran_Ty1/copia-like"/>
</dbReference>
<accession>A0A438INC7</accession>
<evidence type="ECO:0000259" key="1">
    <source>
        <dbReference type="PROSITE" id="PS50994"/>
    </source>
</evidence>
<organism evidence="2 3">
    <name type="scientific">Vitis vinifera</name>
    <name type="common">Grape</name>
    <dbReference type="NCBI Taxonomy" id="29760"/>
    <lineage>
        <taxon>Eukaryota</taxon>
        <taxon>Viridiplantae</taxon>
        <taxon>Streptophyta</taxon>
        <taxon>Embryophyta</taxon>
        <taxon>Tracheophyta</taxon>
        <taxon>Spermatophyta</taxon>
        <taxon>Magnoliopsida</taxon>
        <taxon>eudicotyledons</taxon>
        <taxon>Gunneridae</taxon>
        <taxon>Pentapetalae</taxon>
        <taxon>rosids</taxon>
        <taxon>Vitales</taxon>
        <taxon>Vitaceae</taxon>
        <taxon>Viteae</taxon>
        <taxon>Vitis</taxon>
    </lineage>
</organism>
<dbReference type="InterPro" id="IPR012337">
    <property type="entry name" value="RNaseH-like_sf"/>
</dbReference>
<dbReference type="GO" id="GO:0015074">
    <property type="term" value="P:DNA integration"/>
    <property type="evidence" value="ECO:0007669"/>
    <property type="project" value="InterPro"/>
</dbReference>
<dbReference type="EMBL" id="QGNW01000095">
    <property type="protein sequence ID" value="RVW98224.1"/>
    <property type="molecule type" value="Genomic_DNA"/>
</dbReference>
<dbReference type="InterPro" id="IPR001584">
    <property type="entry name" value="Integrase_cat-core"/>
</dbReference>
<dbReference type="PANTHER" id="PTHR42648:SF28">
    <property type="entry name" value="TRANSPOSON-ENCODED PROTEIN WITH RIBONUCLEASE H-LIKE AND RETROVIRUS ZINC FINGER-LIKE DOMAINS"/>
    <property type="match status" value="1"/>
</dbReference>
<proteinExistence type="predicted"/>
<dbReference type="SUPFAM" id="SSF53098">
    <property type="entry name" value="Ribonuclease H-like"/>
    <property type="match status" value="1"/>
</dbReference>
<protein>
    <recommendedName>
        <fullName evidence="1">Integrase catalytic domain-containing protein</fullName>
    </recommendedName>
</protein>
<evidence type="ECO:0000313" key="2">
    <source>
        <dbReference type="EMBL" id="RVW98224.1"/>
    </source>
</evidence>
<gene>
    <name evidence="2" type="ORF">CK203_031961</name>
</gene>
<dbReference type="PANTHER" id="PTHR42648">
    <property type="entry name" value="TRANSPOSASE, PUTATIVE-RELATED"/>
    <property type="match status" value="1"/>
</dbReference>